<dbReference type="OrthoDB" id="4204141at2759"/>
<reference evidence="3" key="1">
    <citation type="journal article" date="2009" name="Genome Res.">
        <title>Comparative genomic analyses of the human fungal pathogens Coccidioides and their relatives.</title>
        <authorList>
            <person name="Sharpton T.J."/>
            <person name="Stajich J.E."/>
            <person name="Rounsley S.D."/>
            <person name="Gardner M.J."/>
            <person name="Wortman J.R."/>
            <person name="Jordar V.S."/>
            <person name="Maiti R."/>
            <person name="Kodira C.D."/>
            <person name="Neafsey D.E."/>
            <person name="Zeng Q."/>
            <person name="Hung C.-Y."/>
            <person name="McMahan C."/>
            <person name="Muszewska A."/>
            <person name="Grynberg M."/>
            <person name="Mandel M.A."/>
            <person name="Kellner E.M."/>
            <person name="Barker B.M."/>
            <person name="Galgiani J.N."/>
            <person name="Orbach M.J."/>
            <person name="Kirkland T.N."/>
            <person name="Cole G.T."/>
            <person name="Henn M.R."/>
            <person name="Birren B.W."/>
            <person name="Taylor J.W."/>
        </authorList>
    </citation>
    <scope>NUCLEOTIDE SEQUENCE [LARGE SCALE GENOMIC DNA]</scope>
    <source>
        <strain evidence="3">UAMH 1704</strain>
    </source>
</reference>
<protein>
    <submittedName>
        <fullName evidence="2">Uncharacterized protein</fullName>
    </submittedName>
</protein>
<feature type="region of interest" description="Disordered" evidence="1">
    <location>
        <begin position="344"/>
        <end position="374"/>
    </location>
</feature>
<proteinExistence type="predicted"/>
<keyword evidence="3" id="KW-1185">Reference proteome</keyword>
<evidence type="ECO:0000256" key="1">
    <source>
        <dbReference type="SAM" id="MobiDB-lite"/>
    </source>
</evidence>
<feature type="compositionally biased region" description="Polar residues" evidence="1">
    <location>
        <begin position="153"/>
        <end position="164"/>
    </location>
</feature>
<dbReference type="KEGG" id="ure:UREG_07692"/>
<gene>
    <name evidence="2" type="ORF">UREG_07692</name>
</gene>
<dbReference type="AlphaFoldDB" id="C4JZU1"/>
<evidence type="ECO:0000313" key="2">
    <source>
        <dbReference type="EMBL" id="EEP82827.1"/>
    </source>
</evidence>
<sequence length="402" mass="45610">MATPTPDSTAISPISLLWAHQLRREHKALVGQITALETATDKAKTALRETNEKLAAANASAVGLERVVGDVRSEVAALKGEITAVRDTVDEFVKKEKKVNEERRRWESEMETERLAMRESRSLVDKLVEEVRVLREEVEELRRQAAKPKRSPETPSRSRYSTASVPPAAQPSPRQAKRARRTARVSSSIQGTPSSFHFRRVGRPPSLELIPESLSVRHSESSVAAVDVDLTQLSTMSPPASEYEPCPVAAEQEYLPEADRELDDAILALKQSDLSLSEYLESGELILARFARKRDEFRVVQALWEGLSDAGERKIIEEKLDKDGWSWSVVQAAVRGLIKRKEEETEKKRDQGRARALDDISKQGANETRKKHKRRRIIPIVWPTKEEEDEWRTQMEKWRLQA</sequence>
<evidence type="ECO:0000313" key="3">
    <source>
        <dbReference type="Proteomes" id="UP000002058"/>
    </source>
</evidence>
<feature type="compositionally biased region" description="Basic and acidic residues" evidence="1">
    <location>
        <begin position="344"/>
        <end position="361"/>
    </location>
</feature>
<dbReference type="Proteomes" id="UP000002058">
    <property type="component" value="Unassembled WGS sequence"/>
</dbReference>
<dbReference type="VEuPathDB" id="FungiDB:UREG_07692"/>
<dbReference type="eggNOG" id="ENOG502RNWI">
    <property type="taxonomic scope" value="Eukaryota"/>
</dbReference>
<dbReference type="OMA" id="VISVVWP"/>
<dbReference type="GeneID" id="8439708"/>
<feature type="region of interest" description="Disordered" evidence="1">
    <location>
        <begin position="140"/>
        <end position="200"/>
    </location>
</feature>
<organism evidence="2 3">
    <name type="scientific">Uncinocarpus reesii (strain UAMH 1704)</name>
    <dbReference type="NCBI Taxonomy" id="336963"/>
    <lineage>
        <taxon>Eukaryota</taxon>
        <taxon>Fungi</taxon>
        <taxon>Dikarya</taxon>
        <taxon>Ascomycota</taxon>
        <taxon>Pezizomycotina</taxon>
        <taxon>Eurotiomycetes</taxon>
        <taxon>Eurotiomycetidae</taxon>
        <taxon>Onygenales</taxon>
        <taxon>Onygenaceae</taxon>
        <taxon>Uncinocarpus</taxon>
    </lineage>
</organism>
<dbReference type="HOGENOM" id="CLU_040686_0_0_1"/>
<dbReference type="InParanoid" id="C4JZU1"/>
<name>C4JZU1_UNCRE</name>
<dbReference type="EMBL" id="CH476619">
    <property type="protein sequence ID" value="EEP82827.1"/>
    <property type="molecule type" value="Genomic_DNA"/>
</dbReference>
<feature type="compositionally biased region" description="Polar residues" evidence="1">
    <location>
        <begin position="184"/>
        <end position="195"/>
    </location>
</feature>
<dbReference type="RefSeq" id="XP_002582919.1">
    <property type="nucleotide sequence ID" value="XM_002582873.1"/>
</dbReference>
<dbReference type="Gene3D" id="1.10.287.1490">
    <property type="match status" value="1"/>
</dbReference>
<accession>C4JZU1</accession>